<evidence type="ECO:0000259" key="1">
    <source>
        <dbReference type="Pfam" id="PF02538"/>
    </source>
</evidence>
<feature type="non-terminal residue" evidence="2">
    <location>
        <position position="84"/>
    </location>
</feature>
<feature type="domain" description="Hydantoinase B/oxoprolinase" evidence="1">
    <location>
        <begin position="7"/>
        <end position="83"/>
    </location>
</feature>
<proteinExistence type="predicted"/>
<organism evidence="2">
    <name type="scientific">marine sediment metagenome</name>
    <dbReference type="NCBI Taxonomy" id="412755"/>
    <lineage>
        <taxon>unclassified sequences</taxon>
        <taxon>metagenomes</taxon>
        <taxon>ecological metagenomes</taxon>
    </lineage>
</organism>
<protein>
    <recommendedName>
        <fullName evidence="1">Hydantoinase B/oxoprolinase domain-containing protein</fullName>
    </recommendedName>
</protein>
<reference evidence="2" key="1">
    <citation type="journal article" date="2014" name="Front. Microbiol.">
        <title>High frequency of phylogenetically diverse reductive dehalogenase-homologous genes in deep subseafloor sedimentary metagenomes.</title>
        <authorList>
            <person name="Kawai M."/>
            <person name="Futagami T."/>
            <person name="Toyoda A."/>
            <person name="Takaki Y."/>
            <person name="Nishi S."/>
            <person name="Hori S."/>
            <person name="Arai W."/>
            <person name="Tsubouchi T."/>
            <person name="Morono Y."/>
            <person name="Uchiyama I."/>
            <person name="Ito T."/>
            <person name="Fujiyama A."/>
            <person name="Inagaki F."/>
            <person name="Takami H."/>
        </authorList>
    </citation>
    <scope>NUCLEOTIDE SEQUENCE</scope>
    <source>
        <strain evidence="2">Expedition CK06-06</strain>
    </source>
</reference>
<dbReference type="InterPro" id="IPR003692">
    <property type="entry name" value="Hydantoinase_B"/>
</dbReference>
<dbReference type="GO" id="GO:0003824">
    <property type="term" value="F:catalytic activity"/>
    <property type="evidence" value="ECO:0007669"/>
    <property type="project" value="InterPro"/>
</dbReference>
<accession>X1EPV5</accession>
<dbReference type="EMBL" id="BARU01010578">
    <property type="protein sequence ID" value="GAH34592.1"/>
    <property type="molecule type" value="Genomic_DNA"/>
</dbReference>
<evidence type="ECO:0000313" key="2">
    <source>
        <dbReference type="EMBL" id="GAH34592.1"/>
    </source>
</evidence>
<sequence length="84" mass="9183">MNESKVDPVTVSVIMHRLNTIAKEMAEITLKTSRSAVFNQAHDFSCGIADAKGRMMALEAGLPIHLGAMPFAVKSVISYFEDEL</sequence>
<gene>
    <name evidence="2" type="ORF">S03H2_20128</name>
</gene>
<comment type="caution">
    <text evidence="2">The sequence shown here is derived from an EMBL/GenBank/DDBJ whole genome shotgun (WGS) entry which is preliminary data.</text>
</comment>
<name>X1EPV5_9ZZZZ</name>
<dbReference type="AlphaFoldDB" id="X1EPV5"/>
<dbReference type="Pfam" id="PF02538">
    <property type="entry name" value="Hydantoinase_B"/>
    <property type="match status" value="1"/>
</dbReference>